<reference evidence="1" key="1">
    <citation type="submission" date="2021-05" db="EMBL/GenBank/DDBJ databases">
        <authorList>
            <person name="Scholz U."/>
            <person name="Mascher M."/>
            <person name="Fiebig A."/>
        </authorList>
    </citation>
    <scope>NUCLEOTIDE SEQUENCE [LARGE SCALE GENOMIC DNA]</scope>
</reference>
<name>A0ACD5Z8F2_AVESA</name>
<keyword evidence="2" id="KW-1185">Reference proteome</keyword>
<accession>A0ACD5Z8F2</accession>
<organism evidence="1 2">
    <name type="scientific">Avena sativa</name>
    <name type="common">Oat</name>
    <dbReference type="NCBI Taxonomy" id="4498"/>
    <lineage>
        <taxon>Eukaryota</taxon>
        <taxon>Viridiplantae</taxon>
        <taxon>Streptophyta</taxon>
        <taxon>Embryophyta</taxon>
        <taxon>Tracheophyta</taxon>
        <taxon>Spermatophyta</taxon>
        <taxon>Magnoliopsida</taxon>
        <taxon>Liliopsida</taxon>
        <taxon>Poales</taxon>
        <taxon>Poaceae</taxon>
        <taxon>BOP clade</taxon>
        <taxon>Pooideae</taxon>
        <taxon>Poodae</taxon>
        <taxon>Poeae</taxon>
        <taxon>Poeae Chloroplast Group 1 (Aveneae type)</taxon>
        <taxon>Aveninae</taxon>
        <taxon>Avena</taxon>
    </lineage>
</organism>
<proteinExistence type="predicted"/>
<reference evidence="1" key="2">
    <citation type="submission" date="2025-09" db="UniProtKB">
        <authorList>
            <consortium name="EnsemblPlants"/>
        </authorList>
    </citation>
    <scope>IDENTIFICATION</scope>
</reference>
<dbReference type="Proteomes" id="UP001732700">
    <property type="component" value="Chromosome 6C"/>
</dbReference>
<protein>
    <submittedName>
        <fullName evidence="1">Uncharacterized protein</fullName>
    </submittedName>
</protein>
<sequence length="301" mass="33776">MAVSSALAGQEMASPLMAIPDHLQAEIFLRLPTPEDLARTSAACVSFRRLVTDRSFLRCFRRLHAPQILGFLDRDGFNPVLPPHPSASAARALALAADFSFSFLPSHCRWIVQDMRDGRVLLGRHPGEDEGPPVLRELVVCDPLHRRYILLPSVPDALAASVEHSEPALYGPWCESFFVPLGEEATAEGTTFQVIRVVKCSFRLAVFIFSSSTGQWRAPSSQVPIDLFHSSGKMIKLFDSRHYAYGCFYWESTYIKRKELLVLDTQSMEFSITSPPIRRMGYTRSSHCGGRGRQAWGVWYP</sequence>
<evidence type="ECO:0000313" key="2">
    <source>
        <dbReference type="Proteomes" id="UP001732700"/>
    </source>
</evidence>
<dbReference type="EnsemblPlants" id="AVESA.00010b.r2.6CG1146710.1">
    <property type="protein sequence ID" value="AVESA.00010b.r2.6CG1146710.1.CDS.1"/>
    <property type="gene ID" value="AVESA.00010b.r2.6CG1146710"/>
</dbReference>
<evidence type="ECO:0000313" key="1">
    <source>
        <dbReference type="EnsemblPlants" id="AVESA.00010b.r2.6CG1146710.1.CDS.1"/>
    </source>
</evidence>